<evidence type="ECO:0000256" key="7">
    <source>
        <dbReference type="SAM" id="MobiDB-lite"/>
    </source>
</evidence>
<comment type="caution">
    <text evidence="10">The sequence shown here is derived from an EMBL/GenBank/DDBJ whole genome shotgun (WGS) entry which is preliminary data.</text>
</comment>
<keyword evidence="8" id="KW-0812">Transmembrane</keyword>
<feature type="transmembrane region" description="Helical" evidence="8">
    <location>
        <begin position="485"/>
        <end position="505"/>
    </location>
</feature>
<evidence type="ECO:0000256" key="2">
    <source>
        <dbReference type="ARBA" id="ARBA00022630"/>
    </source>
</evidence>
<evidence type="ECO:0000256" key="8">
    <source>
        <dbReference type="SAM" id="Phobius"/>
    </source>
</evidence>
<gene>
    <name evidence="10" type="ORF">HYH03_014117</name>
</gene>
<sequence length="510" mass="53254">MLERRPTLDAEDADRSYVYMIDWRGRSMTDAAGVSEAVAAAGVSTTTIDFMQAGRREGAGVLPDGKTKSSVIQIKDEMRSNVWLPRTAFLRALSSGLRTAEAAGRVSLLHNTEAADIRLGAAPAPGPASPSSPAASRPAITVTATDITTGASRTFAPRLLVGADGMNSAVRAALERHEEEERGAGAAAAAGAGGEGRFRPVVLDSPAAGLRFRVLQLPPNAPFRRPPPGGGSGGEEAGRLENGRFGKVVGVRAPRLRALALGLLPLRDPAAPRSANIIVPPEHEVWAQTSGEALRDFLQASFPQLDIGALMTPQQLAAAATSRGGVFPRPQYLRHFTAVVPQPQPHAAEPAASPAAASGVVLLGDAVHCFPPDLGQGVNSSLADAVALVKALDAAGGDLAAGLPAFEAAAAPEAAALAELMTFSYPYQYNQDPVARAFWTANFLMRMLLNKVAPWAFEPHSFLLVQQPIPYVEALRRAHATTQRMWALAAALAAVAAAFLVRAAMGVPPS</sequence>
<keyword evidence="2" id="KW-0285">Flavoprotein</keyword>
<dbReference type="InterPro" id="IPR002938">
    <property type="entry name" value="FAD-bd"/>
</dbReference>
<dbReference type="Gene3D" id="3.50.50.60">
    <property type="entry name" value="FAD/NAD(P)-binding domain"/>
    <property type="match status" value="2"/>
</dbReference>
<evidence type="ECO:0000256" key="3">
    <source>
        <dbReference type="ARBA" id="ARBA00022827"/>
    </source>
</evidence>
<keyword evidence="11" id="KW-1185">Reference proteome</keyword>
<evidence type="ECO:0000256" key="6">
    <source>
        <dbReference type="ARBA" id="ARBA00023033"/>
    </source>
</evidence>
<dbReference type="InterPro" id="IPR036188">
    <property type="entry name" value="FAD/NAD-bd_sf"/>
</dbReference>
<dbReference type="GO" id="GO:0071949">
    <property type="term" value="F:FAD binding"/>
    <property type="evidence" value="ECO:0007669"/>
    <property type="project" value="InterPro"/>
</dbReference>
<evidence type="ECO:0000313" key="10">
    <source>
        <dbReference type="EMBL" id="KAG2487276.1"/>
    </source>
</evidence>
<keyword evidence="6" id="KW-0503">Monooxygenase</keyword>
<evidence type="ECO:0000256" key="1">
    <source>
        <dbReference type="ARBA" id="ARBA00001974"/>
    </source>
</evidence>
<keyword evidence="8" id="KW-0472">Membrane</keyword>
<evidence type="ECO:0000259" key="9">
    <source>
        <dbReference type="Pfam" id="PF01494"/>
    </source>
</evidence>
<feature type="compositionally biased region" description="Pro residues" evidence="7">
    <location>
        <begin position="219"/>
        <end position="229"/>
    </location>
</feature>
<name>A0A835XNR8_9CHLO</name>
<dbReference type="Pfam" id="PF01494">
    <property type="entry name" value="FAD_binding_3"/>
    <property type="match status" value="1"/>
</dbReference>
<feature type="region of interest" description="Disordered" evidence="7">
    <location>
        <begin position="218"/>
        <end position="240"/>
    </location>
</feature>
<proteinExistence type="predicted"/>
<dbReference type="GO" id="GO:0004502">
    <property type="term" value="F:kynurenine 3-monooxygenase activity"/>
    <property type="evidence" value="ECO:0007669"/>
    <property type="project" value="TreeGrafter"/>
</dbReference>
<keyword evidence="4" id="KW-0521">NADP</keyword>
<dbReference type="GO" id="GO:0070189">
    <property type="term" value="P:kynurenine metabolic process"/>
    <property type="evidence" value="ECO:0007669"/>
    <property type="project" value="TreeGrafter"/>
</dbReference>
<dbReference type="EMBL" id="JAEHOE010000099">
    <property type="protein sequence ID" value="KAG2487276.1"/>
    <property type="molecule type" value="Genomic_DNA"/>
</dbReference>
<organism evidence="10 11">
    <name type="scientific">Edaphochlamys debaryana</name>
    <dbReference type="NCBI Taxonomy" id="47281"/>
    <lineage>
        <taxon>Eukaryota</taxon>
        <taxon>Viridiplantae</taxon>
        <taxon>Chlorophyta</taxon>
        <taxon>core chlorophytes</taxon>
        <taxon>Chlorophyceae</taxon>
        <taxon>CS clade</taxon>
        <taxon>Chlamydomonadales</taxon>
        <taxon>Chlamydomonadales incertae sedis</taxon>
        <taxon>Edaphochlamys</taxon>
    </lineage>
</organism>
<keyword evidence="5" id="KW-0560">Oxidoreductase</keyword>
<dbReference type="OrthoDB" id="10053569at2759"/>
<dbReference type="AlphaFoldDB" id="A0A835XNR8"/>
<accession>A0A835XNR8</accession>
<evidence type="ECO:0000313" key="11">
    <source>
        <dbReference type="Proteomes" id="UP000612055"/>
    </source>
</evidence>
<evidence type="ECO:0000256" key="4">
    <source>
        <dbReference type="ARBA" id="ARBA00022857"/>
    </source>
</evidence>
<dbReference type="PANTHER" id="PTHR46028:SF2">
    <property type="entry name" value="KYNURENINE 3-MONOOXYGENASE"/>
    <property type="match status" value="1"/>
</dbReference>
<protein>
    <recommendedName>
        <fullName evidence="9">FAD-binding domain-containing protein</fullName>
    </recommendedName>
</protein>
<dbReference type="PANTHER" id="PTHR46028">
    <property type="entry name" value="KYNURENINE 3-MONOOXYGENASE"/>
    <property type="match status" value="1"/>
</dbReference>
<comment type="cofactor">
    <cofactor evidence="1">
        <name>FAD</name>
        <dbReference type="ChEBI" id="CHEBI:57692"/>
    </cofactor>
</comment>
<reference evidence="10" key="1">
    <citation type="journal article" date="2020" name="bioRxiv">
        <title>Comparative genomics of Chlamydomonas.</title>
        <authorList>
            <person name="Craig R.J."/>
            <person name="Hasan A.R."/>
            <person name="Ness R.W."/>
            <person name="Keightley P.D."/>
        </authorList>
    </citation>
    <scope>NUCLEOTIDE SEQUENCE</scope>
    <source>
        <strain evidence="10">CCAP 11/70</strain>
    </source>
</reference>
<dbReference type="SUPFAM" id="SSF51905">
    <property type="entry name" value="FAD/NAD(P)-binding domain"/>
    <property type="match status" value="1"/>
</dbReference>
<keyword evidence="8" id="KW-1133">Transmembrane helix</keyword>
<feature type="domain" description="FAD-binding" evidence="9">
    <location>
        <begin position="356"/>
        <end position="394"/>
    </location>
</feature>
<keyword evidence="3" id="KW-0274">FAD</keyword>
<dbReference type="Proteomes" id="UP000612055">
    <property type="component" value="Unassembled WGS sequence"/>
</dbReference>
<evidence type="ECO:0000256" key="5">
    <source>
        <dbReference type="ARBA" id="ARBA00023002"/>
    </source>
</evidence>